<dbReference type="EMBL" id="OBQC01000007">
    <property type="protein sequence ID" value="SOC40041.1"/>
    <property type="molecule type" value="Genomic_DNA"/>
</dbReference>
<dbReference type="AlphaFoldDB" id="A0A285UIG3"/>
<dbReference type="InterPro" id="IPR051465">
    <property type="entry name" value="Cell_Envelope_Struct_Comp"/>
</dbReference>
<organism evidence="3 4">
    <name type="scientific">Ureibacillus acetophenoni</name>
    <dbReference type="NCBI Taxonomy" id="614649"/>
    <lineage>
        <taxon>Bacteria</taxon>
        <taxon>Bacillati</taxon>
        <taxon>Bacillota</taxon>
        <taxon>Bacilli</taxon>
        <taxon>Bacillales</taxon>
        <taxon>Caryophanaceae</taxon>
        <taxon>Ureibacillus</taxon>
    </lineage>
</organism>
<evidence type="ECO:0000313" key="4">
    <source>
        <dbReference type="Proteomes" id="UP000219252"/>
    </source>
</evidence>
<proteinExistence type="predicted"/>
<keyword evidence="1" id="KW-0732">Signal</keyword>
<dbReference type="InterPro" id="IPR031841">
    <property type="entry name" value="Endopep_inhib"/>
</dbReference>
<feature type="domain" description="SLH" evidence="2">
    <location>
        <begin position="90"/>
        <end position="143"/>
    </location>
</feature>
<evidence type="ECO:0000313" key="3">
    <source>
        <dbReference type="EMBL" id="SOC40041.1"/>
    </source>
</evidence>
<dbReference type="InterPro" id="IPR001119">
    <property type="entry name" value="SLH_dom"/>
</dbReference>
<dbReference type="Proteomes" id="UP000219252">
    <property type="component" value="Unassembled WGS sequence"/>
</dbReference>
<feature type="signal peptide" evidence="1">
    <location>
        <begin position="1"/>
        <end position="27"/>
    </location>
</feature>
<feature type="domain" description="SLH" evidence="2">
    <location>
        <begin position="144"/>
        <end position="207"/>
    </location>
</feature>
<evidence type="ECO:0000259" key="2">
    <source>
        <dbReference type="PROSITE" id="PS51272"/>
    </source>
</evidence>
<dbReference type="PROSITE" id="PS51272">
    <property type="entry name" value="SLH"/>
    <property type="match status" value="3"/>
</dbReference>
<dbReference type="PANTHER" id="PTHR43308:SF5">
    <property type="entry name" value="S-LAYER PROTEIN _ PEPTIDOGLYCAN ENDO-BETA-N-ACETYLGLUCOSAMINIDASE"/>
    <property type="match status" value="1"/>
</dbReference>
<dbReference type="Gene3D" id="3.10.450.420">
    <property type="match status" value="2"/>
</dbReference>
<sequence>MKKFSKIVMSTTLTGALLFSGIGVAGAASFHDVKDGFWADDEINYLYEEKINSGFPNGNFMVYQFVTKSQVAGMLSKALDLKPSKDSKIEFKDVKKKHGAYNAIVAVVEAGIFPHDEKFNPNAPLTKAEVAEIFVKAFKLKGSSSVELKDVPKTSDYYDEISPFIENDLAVIGSNQKFNPNQEVTRAEFAVFLARALNPDFLPNQYNIAQNVNPVIKLFDLLFKNPKDISTLFALKNDYGFSDASEQIVKLEVSEFKEIGRLNGTTEFVVQLNIDLKGDKAGLLVDGKNILYFLIQKDDYMDFSIVSVDQKPHLKGNDSITFTSESAIKLVSDSRKAYWYVVSGGEGTGEIKTFTKDELEYRYMAESLDTEAKLKAYLAQTYTPAQVEKMFKDLGFITHDGKLAQPNADGGSLLDFEKATAKLISNSTTVKKYELKVPLGETNEVQTMIAELRFVEGKGWRVHSLVDTSQYELSNETALVLFAESNKAYWTAVAGGEGEGEIQTFNKGGMEYRYMLESLNTEERLRTYLGQYYTPGQVEKLFKDLGFITHKGKLAQPNADGGSLLNFANAKIELVLDSMDVKKYKLTVPLGDTGLVETMEGELHFVENEGWRVHSLK</sequence>
<feature type="chain" id="PRO_5012131474" evidence="1">
    <location>
        <begin position="28"/>
        <end position="617"/>
    </location>
</feature>
<dbReference type="Pfam" id="PF16800">
    <property type="entry name" value="Endopep_inhib"/>
    <property type="match status" value="2"/>
</dbReference>
<dbReference type="PANTHER" id="PTHR43308">
    <property type="entry name" value="OUTER MEMBRANE PROTEIN ALPHA-RELATED"/>
    <property type="match status" value="1"/>
</dbReference>
<protein>
    <submittedName>
        <fullName evidence="3">S-layer family protein</fullName>
    </submittedName>
</protein>
<name>A0A285UIG3_9BACL</name>
<dbReference type="InterPro" id="IPR053749">
    <property type="entry name" value="TA_system-associated_sf"/>
</dbReference>
<dbReference type="OrthoDB" id="5845122at2"/>
<gene>
    <name evidence="3" type="ORF">SAMN05877842_10719</name>
</gene>
<dbReference type="Pfam" id="PF00395">
    <property type="entry name" value="SLH"/>
    <property type="match status" value="3"/>
</dbReference>
<reference evidence="4" key="1">
    <citation type="submission" date="2017-08" db="EMBL/GenBank/DDBJ databases">
        <authorList>
            <person name="Varghese N."/>
            <person name="Submissions S."/>
        </authorList>
    </citation>
    <scope>NUCLEOTIDE SEQUENCE [LARGE SCALE GENOMIC DNA]</scope>
    <source>
        <strain evidence="4">JC23</strain>
    </source>
</reference>
<dbReference type="RefSeq" id="WP_097149618.1">
    <property type="nucleotide sequence ID" value="NZ_OBQC01000007.1"/>
</dbReference>
<keyword evidence="4" id="KW-1185">Reference proteome</keyword>
<evidence type="ECO:0000256" key="1">
    <source>
        <dbReference type="SAM" id="SignalP"/>
    </source>
</evidence>
<accession>A0A285UIG3</accession>
<feature type="domain" description="SLH" evidence="2">
    <location>
        <begin position="26"/>
        <end position="89"/>
    </location>
</feature>